<dbReference type="GO" id="GO:0030258">
    <property type="term" value="P:lipid modification"/>
    <property type="evidence" value="ECO:0007669"/>
    <property type="project" value="TreeGrafter"/>
</dbReference>
<feature type="transmembrane region" description="Helical" evidence="12">
    <location>
        <begin position="243"/>
        <end position="264"/>
    </location>
</feature>
<comment type="similarity">
    <text evidence="3">Belongs to the membrane-bound acyltransferase family.</text>
</comment>
<evidence type="ECO:0000256" key="4">
    <source>
        <dbReference type="ARBA" id="ARBA00022679"/>
    </source>
</evidence>
<name>A0A8J2W135_9CRUS</name>
<evidence type="ECO:0000313" key="14">
    <source>
        <dbReference type="Proteomes" id="UP000789390"/>
    </source>
</evidence>
<keyword evidence="6 12" id="KW-1133">Transmembrane helix</keyword>
<comment type="pathway">
    <text evidence="9">Phospholipid metabolism.</text>
</comment>
<feature type="transmembrane region" description="Helical" evidence="12">
    <location>
        <begin position="6"/>
        <end position="22"/>
    </location>
</feature>
<gene>
    <name evidence="13" type="ORF">DGAL_LOCUS3039</name>
</gene>
<evidence type="ECO:0000256" key="7">
    <source>
        <dbReference type="ARBA" id="ARBA00023136"/>
    </source>
</evidence>
<reference evidence="13" key="1">
    <citation type="submission" date="2021-11" db="EMBL/GenBank/DDBJ databases">
        <authorList>
            <person name="Schell T."/>
        </authorList>
    </citation>
    <scope>NUCLEOTIDE SEQUENCE</scope>
    <source>
        <strain evidence="13">M5</strain>
    </source>
</reference>
<dbReference type="AlphaFoldDB" id="A0A8J2W135"/>
<comment type="subcellular location">
    <subcellularLocation>
        <location evidence="1">Membrane</location>
        <topology evidence="1">Multi-pass membrane protein</topology>
    </subcellularLocation>
</comment>
<feature type="region of interest" description="Disordered" evidence="11">
    <location>
        <begin position="447"/>
        <end position="471"/>
    </location>
</feature>
<keyword evidence="5 12" id="KW-0812">Transmembrane</keyword>
<dbReference type="Gene3D" id="1.20.140.150">
    <property type="match status" value="2"/>
</dbReference>
<accession>A0A8J2W135</accession>
<dbReference type="PANTHER" id="PTHR13906:SF16">
    <property type="entry name" value="LYSOPHOSPHOLIPID ACYLTRANSFERASE 7"/>
    <property type="match status" value="1"/>
</dbReference>
<evidence type="ECO:0000313" key="13">
    <source>
        <dbReference type="EMBL" id="CAH0100751.1"/>
    </source>
</evidence>
<keyword evidence="4" id="KW-0808">Transferase</keyword>
<dbReference type="InterPro" id="IPR049941">
    <property type="entry name" value="LPLAT_7/PORCN-like"/>
</dbReference>
<comment type="caution">
    <text evidence="13">The sequence shown here is derived from an EMBL/GenBank/DDBJ whole genome shotgun (WGS) entry which is preliminary data.</text>
</comment>
<dbReference type="GO" id="GO:0071617">
    <property type="term" value="F:lysophospholipid acyltransferase activity"/>
    <property type="evidence" value="ECO:0007669"/>
    <property type="project" value="TreeGrafter"/>
</dbReference>
<keyword evidence="7 12" id="KW-0472">Membrane</keyword>
<keyword evidence="8" id="KW-0012">Acyltransferase</keyword>
<protein>
    <recommendedName>
        <fullName evidence="10">Lysophospholipid acyltransferase 7</fullName>
    </recommendedName>
</protein>
<evidence type="ECO:0000256" key="10">
    <source>
        <dbReference type="ARBA" id="ARBA00093678"/>
    </source>
</evidence>
<dbReference type="PANTHER" id="PTHR13906">
    <property type="entry name" value="PORCUPINE"/>
    <property type="match status" value="1"/>
</dbReference>
<dbReference type="Pfam" id="PF13903">
    <property type="entry name" value="Claudin_2"/>
    <property type="match status" value="1"/>
</dbReference>
<evidence type="ECO:0000256" key="5">
    <source>
        <dbReference type="ARBA" id="ARBA00022692"/>
    </source>
</evidence>
<feature type="transmembrane region" description="Helical" evidence="12">
    <location>
        <begin position="496"/>
        <end position="522"/>
    </location>
</feature>
<keyword evidence="14" id="KW-1185">Reference proteome</keyword>
<dbReference type="InterPro" id="IPR004299">
    <property type="entry name" value="MBOAT_fam"/>
</dbReference>
<dbReference type="GO" id="GO:0006661">
    <property type="term" value="P:phosphatidylinositol biosynthetic process"/>
    <property type="evidence" value="ECO:0007669"/>
    <property type="project" value="TreeGrafter"/>
</dbReference>
<feature type="transmembrane region" description="Helical" evidence="12">
    <location>
        <begin position="414"/>
        <end position="436"/>
    </location>
</feature>
<feature type="compositionally biased region" description="Basic residues" evidence="11">
    <location>
        <begin position="455"/>
        <end position="471"/>
    </location>
</feature>
<organism evidence="13 14">
    <name type="scientific">Daphnia galeata</name>
    <dbReference type="NCBI Taxonomy" id="27404"/>
    <lineage>
        <taxon>Eukaryota</taxon>
        <taxon>Metazoa</taxon>
        <taxon>Ecdysozoa</taxon>
        <taxon>Arthropoda</taxon>
        <taxon>Crustacea</taxon>
        <taxon>Branchiopoda</taxon>
        <taxon>Diplostraca</taxon>
        <taxon>Cladocera</taxon>
        <taxon>Anomopoda</taxon>
        <taxon>Daphniidae</taxon>
        <taxon>Daphnia</taxon>
    </lineage>
</organism>
<dbReference type="GO" id="GO:0016020">
    <property type="term" value="C:membrane"/>
    <property type="evidence" value="ECO:0007669"/>
    <property type="project" value="UniProtKB-SubCell"/>
</dbReference>
<proteinExistence type="inferred from homology"/>
<evidence type="ECO:0000256" key="12">
    <source>
        <dbReference type="SAM" id="Phobius"/>
    </source>
</evidence>
<evidence type="ECO:0000256" key="2">
    <source>
        <dbReference type="ARBA" id="ARBA00005074"/>
    </source>
</evidence>
<evidence type="ECO:0000256" key="9">
    <source>
        <dbReference type="ARBA" id="ARBA00025707"/>
    </source>
</evidence>
<dbReference type="InterPro" id="IPR004031">
    <property type="entry name" value="PMP22/EMP/MP20/Claudin"/>
</dbReference>
<feature type="transmembrane region" description="Helical" evidence="12">
    <location>
        <begin position="76"/>
        <end position="96"/>
    </location>
</feature>
<feature type="transmembrane region" description="Helical" evidence="12">
    <location>
        <begin position="355"/>
        <end position="372"/>
    </location>
</feature>
<dbReference type="EMBL" id="CAKKLH010000045">
    <property type="protein sequence ID" value="CAH0100751.1"/>
    <property type="molecule type" value="Genomic_DNA"/>
</dbReference>
<evidence type="ECO:0000256" key="6">
    <source>
        <dbReference type="ARBA" id="ARBA00022989"/>
    </source>
</evidence>
<dbReference type="Pfam" id="PF03062">
    <property type="entry name" value="MBOAT"/>
    <property type="match status" value="1"/>
</dbReference>
<feature type="transmembrane region" description="Helical" evidence="12">
    <location>
        <begin position="621"/>
        <end position="643"/>
    </location>
</feature>
<comment type="pathway">
    <text evidence="2">Lipid metabolism; phospholipid metabolism.</text>
</comment>
<feature type="transmembrane region" description="Helical" evidence="12">
    <location>
        <begin position="34"/>
        <end position="64"/>
    </location>
</feature>
<dbReference type="GO" id="GO:0044233">
    <property type="term" value="C:mitochondria-associated endoplasmic reticulum membrane contact site"/>
    <property type="evidence" value="ECO:0007669"/>
    <property type="project" value="TreeGrafter"/>
</dbReference>
<dbReference type="Proteomes" id="UP000789390">
    <property type="component" value="Unassembled WGS sequence"/>
</dbReference>
<evidence type="ECO:0000256" key="1">
    <source>
        <dbReference type="ARBA" id="ARBA00004141"/>
    </source>
</evidence>
<evidence type="ECO:0000256" key="3">
    <source>
        <dbReference type="ARBA" id="ARBA00010323"/>
    </source>
</evidence>
<evidence type="ECO:0000256" key="11">
    <source>
        <dbReference type="SAM" id="MobiDB-lite"/>
    </source>
</evidence>
<dbReference type="OrthoDB" id="7663182at2759"/>
<feature type="transmembrane region" description="Helical" evidence="12">
    <location>
        <begin position="384"/>
        <end position="408"/>
    </location>
</feature>
<evidence type="ECO:0000256" key="8">
    <source>
        <dbReference type="ARBA" id="ARBA00023315"/>
    </source>
</evidence>
<sequence>MLWDDIIYLFLLLTTIGLGEVLRRIDNAKIKQNVATSVGLTIVFIVSGFHTLHCVLTTAVNALIIRFFPSKICHGLSFGFSFTYLLFFRFTTVFGLPQVPSHTNAIQMLLTLRMVGLALEVHETAKNKNILKNSKSADKKQDSSTDLEQVELSLECQGVTPSVLDVFHYAFCYIGVLTGPYYKYRTYWDMLHANDTHNSFFNHARQRLQFVPYATTEEFFTEHSFLYRIWYMTPLFFNFRMRFYSGFVLSEVACIMAGLGAYPVESQSKPGNGPTVFQNLGNKDRSLTTYNFETIHNIDEYSAETSDVRGSMRAWNMTVQWWLVVNVHRRFPVKPLRTVVTMLISAFWHGVHSGYYLSMLTVPYILLAEDAIKKKLRPLLPPKIFNFGMGFLKIQWFAYMGVAFSLLAMDLTLAYWKSIYFIGHLLVPVFYIANFFSKEIVPAMPHTDATSQKQKQQHHHHHHGQPKHLVPRRRNTDLENEALFKRQKELMRERKILVFFTFLCCLATILWIVALSTDFWIIVDSVPKNNTDAVLKSHLGVWRGCITNRQQRINESAATDGCSYHNLEQDDHELRAKPSIARTIVAATTFVLIEVVSNGADFSRAHLLSIFPEASVWYHGFSFYLAWYVCFQYCVAGLTFLICSRKRKSLNIMNEDGTLMADDEYQVMGRM</sequence>